<dbReference type="EMBL" id="JAXCLW010000007">
    <property type="protein sequence ID" value="MDY0885044.1"/>
    <property type="molecule type" value="Genomic_DNA"/>
</dbReference>
<dbReference type="Proteomes" id="UP001279642">
    <property type="component" value="Unassembled WGS sequence"/>
</dbReference>
<protein>
    <submittedName>
        <fullName evidence="2">Uncharacterized protein</fullName>
    </submittedName>
</protein>
<keyword evidence="3" id="KW-1185">Reference proteome</keyword>
<gene>
    <name evidence="2" type="ORF">SMD27_19530</name>
</gene>
<feature type="compositionally biased region" description="Basic and acidic residues" evidence="1">
    <location>
        <begin position="1"/>
        <end position="13"/>
    </location>
</feature>
<feature type="region of interest" description="Disordered" evidence="1">
    <location>
        <begin position="1"/>
        <end position="30"/>
    </location>
</feature>
<name>A0ABU5EF62_9PROT</name>
<evidence type="ECO:0000313" key="2">
    <source>
        <dbReference type="EMBL" id="MDY0885044.1"/>
    </source>
</evidence>
<dbReference type="RefSeq" id="WP_320510115.1">
    <property type="nucleotide sequence ID" value="NZ_JAXCLW010000007.1"/>
</dbReference>
<reference evidence="2 3" key="1">
    <citation type="journal article" date="2016" name="Antonie Van Leeuwenhoek">
        <title>Dongia soli sp. nov., isolated from soil from Dokdo, Korea.</title>
        <authorList>
            <person name="Kim D.U."/>
            <person name="Lee H."/>
            <person name="Kim H."/>
            <person name="Kim S.G."/>
            <person name="Ka J.O."/>
        </authorList>
    </citation>
    <scope>NUCLEOTIDE SEQUENCE [LARGE SCALE GENOMIC DNA]</scope>
    <source>
        <strain evidence="2 3">D78</strain>
    </source>
</reference>
<comment type="caution">
    <text evidence="2">The sequence shown here is derived from an EMBL/GenBank/DDBJ whole genome shotgun (WGS) entry which is preliminary data.</text>
</comment>
<evidence type="ECO:0000313" key="3">
    <source>
        <dbReference type="Proteomes" id="UP001279642"/>
    </source>
</evidence>
<evidence type="ECO:0000256" key="1">
    <source>
        <dbReference type="SAM" id="MobiDB-lite"/>
    </source>
</evidence>
<organism evidence="2 3">
    <name type="scientific">Dongia soli</name>
    <dbReference type="NCBI Taxonomy" id="600628"/>
    <lineage>
        <taxon>Bacteria</taxon>
        <taxon>Pseudomonadati</taxon>
        <taxon>Pseudomonadota</taxon>
        <taxon>Alphaproteobacteria</taxon>
        <taxon>Rhodospirillales</taxon>
        <taxon>Dongiaceae</taxon>
        <taxon>Dongia</taxon>
    </lineage>
</organism>
<proteinExistence type="predicted"/>
<accession>A0ABU5EF62</accession>
<sequence length="181" mass="19612">MLSMFARRDEGKELSAMVPRAESAGQNRAGPVLGGATLTAMTADHAAPVPQAAESKTNMVQLMAEDARRRAKLLTTSPSVGQYLCHLNHEMRNFTRAETTNAVIGAAPAEIQRVVRLAAKLRGRYLAQVVDLGNPKRGPITESDIRDLGRAREMYEEIDRGLAALRSAIESGDLDLEGTRS</sequence>